<keyword evidence="2" id="KW-0238">DNA-binding</keyword>
<dbReference type="PRINTS" id="PR00032">
    <property type="entry name" value="HTHARAC"/>
</dbReference>
<keyword evidence="6" id="KW-1185">Reference proteome</keyword>
<dbReference type="RefSeq" id="WP_315952200.1">
    <property type="nucleotide sequence ID" value="NZ_JAWCUD010000003.1"/>
</dbReference>
<sequence length="289" mass="34048">MKKTFGFRYTNEDHHLFKLVSIGHEITLDPNYHWNGMKRDGSGFIFQFTLKGTGMLRIGEEHMEICKHQAFFVQIPSDHTYWYSPETTDPWEFIWIRFEGIRGEGLRKELFGGHNNVIHLLPEAAPITLLWKLYEDVNQKQVGDRFDLSLRIYEWLLALQRFLQSKEAVSPHEIPASYRKVASHIDSHYASDISLDDLAEVAGINKYYLCKMFPLYYHVSTMDYLRNRRIEKAAELLQNPHLSIKEIASRCGYHDVSYFGKVFHKMMDMSPSSYRENASKHEDYLRLLE</sequence>
<feature type="domain" description="HTH araC/xylS-type" evidence="4">
    <location>
        <begin position="179"/>
        <end position="277"/>
    </location>
</feature>
<keyword evidence="1" id="KW-0805">Transcription regulation</keyword>
<evidence type="ECO:0000256" key="3">
    <source>
        <dbReference type="ARBA" id="ARBA00023163"/>
    </source>
</evidence>
<dbReference type="Gene3D" id="1.10.10.60">
    <property type="entry name" value="Homeodomain-like"/>
    <property type="match status" value="2"/>
</dbReference>
<evidence type="ECO:0000256" key="2">
    <source>
        <dbReference type="ARBA" id="ARBA00023125"/>
    </source>
</evidence>
<organism evidence="5 6">
    <name type="scientific">Paenibacillus violae</name>
    <dbReference type="NCBI Taxonomy" id="3077234"/>
    <lineage>
        <taxon>Bacteria</taxon>
        <taxon>Bacillati</taxon>
        <taxon>Bacillota</taxon>
        <taxon>Bacilli</taxon>
        <taxon>Bacillales</taxon>
        <taxon>Paenibacillaceae</taxon>
        <taxon>Paenibacillus</taxon>
    </lineage>
</organism>
<comment type="caution">
    <text evidence="5">The sequence shown here is derived from an EMBL/GenBank/DDBJ whole genome shotgun (WGS) entry which is preliminary data.</text>
</comment>
<dbReference type="InterPro" id="IPR018060">
    <property type="entry name" value="HTH_AraC"/>
</dbReference>
<keyword evidence="3" id="KW-0804">Transcription</keyword>
<name>A0ABU3RD41_9BACL</name>
<dbReference type="SUPFAM" id="SSF46689">
    <property type="entry name" value="Homeodomain-like"/>
    <property type="match status" value="2"/>
</dbReference>
<proteinExistence type="predicted"/>
<dbReference type="Gene3D" id="2.60.120.280">
    <property type="entry name" value="Regulatory protein AraC"/>
    <property type="match status" value="1"/>
</dbReference>
<dbReference type="SUPFAM" id="SSF51215">
    <property type="entry name" value="Regulatory protein AraC"/>
    <property type="match status" value="1"/>
</dbReference>
<dbReference type="PANTHER" id="PTHR43280">
    <property type="entry name" value="ARAC-FAMILY TRANSCRIPTIONAL REGULATOR"/>
    <property type="match status" value="1"/>
</dbReference>
<evidence type="ECO:0000313" key="6">
    <source>
        <dbReference type="Proteomes" id="UP001260980"/>
    </source>
</evidence>
<evidence type="ECO:0000256" key="1">
    <source>
        <dbReference type="ARBA" id="ARBA00023015"/>
    </source>
</evidence>
<reference evidence="5 6" key="1">
    <citation type="submission" date="2023-10" db="EMBL/GenBank/DDBJ databases">
        <title>Paenibacillus strain PFR10 Genome sequencing and assembly.</title>
        <authorList>
            <person name="Kim I."/>
        </authorList>
    </citation>
    <scope>NUCLEOTIDE SEQUENCE [LARGE SCALE GENOMIC DNA]</scope>
    <source>
        <strain evidence="5 6">PFR10</strain>
    </source>
</reference>
<dbReference type="Pfam" id="PF12833">
    <property type="entry name" value="HTH_18"/>
    <property type="match status" value="1"/>
</dbReference>
<dbReference type="Pfam" id="PF02311">
    <property type="entry name" value="AraC_binding"/>
    <property type="match status" value="1"/>
</dbReference>
<gene>
    <name evidence="5" type="ORF">RQP52_13825</name>
</gene>
<accession>A0ABU3RD41</accession>
<dbReference type="InterPro" id="IPR037923">
    <property type="entry name" value="HTH-like"/>
</dbReference>
<dbReference type="Proteomes" id="UP001260980">
    <property type="component" value="Unassembled WGS sequence"/>
</dbReference>
<dbReference type="PANTHER" id="PTHR43280:SF28">
    <property type="entry name" value="HTH-TYPE TRANSCRIPTIONAL ACTIVATOR RHAS"/>
    <property type="match status" value="1"/>
</dbReference>
<protein>
    <submittedName>
        <fullName evidence="5">AraC family transcriptional regulator</fullName>
    </submittedName>
</protein>
<evidence type="ECO:0000313" key="5">
    <source>
        <dbReference type="EMBL" id="MDU0202177.1"/>
    </source>
</evidence>
<evidence type="ECO:0000259" key="4">
    <source>
        <dbReference type="PROSITE" id="PS01124"/>
    </source>
</evidence>
<dbReference type="InterPro" id="IPR009057">
    <property type="entry name" value="Homeodomain-like_sf"/>
</dbReference>
<dbReference type="SMART" id="SM00342">
    <property type="entry name" value="HTH_ARAC"/>
    <property type="match status" value="1"/>
</dbReference>
<dbReference type="PROSITE" id="PS01124">
    <property type="entry name" value="HTH_ARAC_FAMILY_2"/>
    <property type="match status" value="1"/>
</dbReference>
<dbReference type="InterPro" id="IPR020449">
    <property type="entry name" value="Tscrpt_reg_AraC-type_HTH"/>
</dbReference>
<dbReference type="EMBL" id="JAWCUD010000003">
    <property type="protein sequence ID" value="MDU0202177.1"/>
    <property type="molecule type" value="Genomic_DNA"/>
</dbReference>
<dbReference type="InterPro" id="IPR003313">
    <property type="entry name" value="AraC-bd"/>
</dbReference>